<dbReference type="Proteomes" id="UP000821845">
    <property type="component" value="Chromosome 5"/>
</dbReference>
<name>A0ACB7SD83_HYAAI</name>
<sequence length="119" mass="12955">MPPPTHSFVACVKKTGRNCTHPRYRGVSASSRKRSVYLVGRDRGSLVVRGEDARQERTTSGTRSRVRTGREERNPAAIPGCAPSSAIKCVKAKRRKDGDGPGVPALMPLQRQQPFPSTA</sequence>
<gene>
    <name evidence="1" type="ORF">HPB50_022212</name>
</gene>
<evidence type="ECO:0000313" key="1">
    <source>
        <dbReference type="EMBL" id="KAH6931102.1"/>
    </source>
</evidence>
<proteinExistence type="predicted"/>
<evidence type="ECO:0000313" key="2">
    <source>
        <dbReference type="Proteomes" id="UP000821845"/>
    </source>
</evidence>
<organism evidence="1 2">
    <name type="scientific">Hyalomma asiaticum</name>
    <name type="common">Tick</name>
    <dbReference type="NCBI Taxonomy" id="266040"/>
    <lineage>
        <taxon>Eukaryota</taxon>
        <taxon>Metazoa</taxon>
        <taxon>Ecdysozoa</taxon>
        <taxon>Arthropoda</taxon>
        <taxon>Chelicerata</taxon>
        <taxon>Arachnida</taxon>
        <taxon>Acari</taxon>
        <taxon>Parasitiformes</taxon>
        <taxon>Ixodida</taxon>
        <taxon>Ixodoidea</taxon>
        <taxon>Ixodidae</taxon>
        <taxon>Hyalomminae</taxon>
        <taxon>Hyalomma</taxon>
    </lineage>
</organism>
<accession>A0ACB7SD83</accession>
<dbReference type="EMBL" id="CM023485">
    <property type="protein sequence ID" value="KAH6931102.1"/>
    <property type="molecule type" value="Genomic_DNA"/>
</dbReference>
<comment type="caution">
    <text evidence="1">The sequence shown here is derived from an EMBL/GenBank/DDBJ whole genome shotgun (WGS) entry which is preliminary data.</text>
</comment>
<reference evidence="1" key="1">
    <citation type="submission" date="2020-05" db="EMBL/GenBank/DDBJ databases">
        <title>Large-scale comparative analyses of tick genomes elucidate their genetic diversity and vector capacities.</title>
        <authorList>
            <person name="Jia N."/>
            <person name="Wang J."/>
            <person name="Shi W."/>
            <person name="Du L."/>
            <person name="Sun Y."/>
            <person name="Zhan W."/>
            <person name="Jiang J."/>
            <person name="Wang Q."/>
            <person name="Zhang B."/>
            <person name="Ji P."/>
            <person name="Sakyi L.B."/>
            <person name="Cui X."/>
            <person name="Yuan T."/>
            <person name="Jiang B."/>
            <person name="Yang W."/>
            <person name="Lam T.T.-Y."/>
            <person name="Chang Q."/>
            <person name="Ding S."/>
            <person name="Wang X."/>
            <person name="Zhu J."/>
            <person name="Ruan X."/>
            <person name="Zhao L."/>
            <person name="Wei J."/>
            <person name="Que T."/>
            <person name="Du C."/>
            <person name="Cheng J."/>
            <person name="Dai P."/>
            <person name="Han X."/>
            <person name="Huang E."/>
            <person name="Gao Y."/>
            <person name="Liu J."/>
            <person name="Shao H."/>
            <person name="Ye R."/>
            <person name="Li L."/>
            <person name="Wei W."/>
            <person name="Wang X."/>
            <person name="Wang C."/>
            <person name="Yang T."/>
            <person name="Huo Q."/>
            <person name="Li W."/>
            <person name="Guo W."/>
            <person name="Chen H."/>
            <person name="Zhou L."/>
            <person name="Ni X."/>
            <person name="Tian J."/>
            <person name="Zhou Y."/>
            <person name="Sheng Y."/>
            <person name="Liu T."/>
            <person name="Pan Y."/>
            <person name="Xia L."/>
            <person name="Li J."/>
            <person name="Zhao F."/>
            <person name="Cao W."/>
        </authorList>
    </citation>
    <scope>NUCLEOTIDE SEQUENCE</scope>
    <source>
        <strain evidence="1">Hyas-2018</strain>
    </source>
</reference>
<protein>
    <submittedName>
        <fullName evidence="1">Uncharacterized protein</fullName>
    </submittedName>
</protein>
<keyword evidence="2" id="KW-1185">Reference proteome</keyword>